<dbReference type="InterPro" id="IPR027434">
    <property type="entry name" value="Homing_endonucl"/>
</dbReference>
<dbReference type="AlphaFoldDB" id="A0A482EAQ4"/>
<dbReference type="InterPro" id="IPR004860">
    <property type="entry name" value="LAGLIDADG_dom"/>
</dbReference>
<dbReference type="SUPFAM" id="SSF55608">
    <property type="entry name" value="Homing endonucleases"/>
    <property type="match status" value="1"/>
</dbReference>
<dbReference type="RefSeq" id="YP_009574375.1">
    <property type="nucleotide sequence ID" value="NC_041444.1"/>
</dbReference>
<reference evidence="2" key="3">
    <citation type="submission" date="2019-03" db="EMBL/GenBank/DDBJ databases">
        <authorList>
            <person name="Zhang Y.Q."/>
        </authorList>
    </citation>
    <scope>NUCLEOTIDE SEQUENCE</scope>
    <source>
        <strain evidence="2">YMF1.01900</strain>
    </source>
</reference>
<dbReference type="InterPro" id="IPR051289">
    <property type="entry name" value="LAGLIDADG_Endonuclease"/>
</dbReference>
<organism evidence="3">
    <name type="scientific">Arthrobotrys musiformis</name>
    <dbReference type="NCBI Taxonomy" id="47236"/>
    <lineage>
        <taxon>Eukaryota</taxon>
        <taxon>Fungi</taxon>
        <taxon>Dikarya</taxon>
        <taxon>Ascomycota</taxon>
        <taxon>Pezizomycotina</taxon>
        <taxon>Orbiliomycetes</taxon>
        <taxon>Orbiliales</taxon>
        <taxon>Orbiliaceae</taxon>
        <taxon>Arthrobotrys</taxon>
    </lineage>
</organism>
<feature type="domain" description="Homing endonuclease LAGLIDADG" evidence="1">
    <location>
        <begin position="52"/>
        <end position="159"/>
    </location>
</feature>
<keyword evidence="3" id="KW-0496">Mitochondrion</keyword>
<evidence type="ECO:0000313" key="2">
    <source>
        <dbReference type="EMBL" id="QBM31492.1"/>
    </source>
</evidence>
<dbReference type="EMBL" id="MK633966">
    <property type="protein sequence ID" value="QBM31492.1"/>
    <property type="molecule type" value="Genomic_DNA"/>
</dbReference>
<dbReference type="Pfam" id="PF00961">
    <property type="entry name" value="LAGLIDADG_1"/>
    <property type="match status" value="1"/>
</dbReference>
<geneLocation type="mitochondrion" evidence="3"/>
<evidence type="ECO:0000313" key="3">
    <source>
        <dbReference type="EMBL" id="QBM31643.1"/>
    </source>
</evidence>
<dbReference type="GeneID" id="39697740"/>
<dbReference type="PANTHER" id="PTHR36181:SF1">
    <property type="entry name" value="LAGLIDADG ENDONUCLEASE"/>
    <property type="match status" value="1"/>
</dbReference>
<gene>
    <name evidence="3" type="primary">orf213</name>
</gene>
<sequence>MRTPKIKALYDLIDWLNLTQNSKESKGEIINSSHSFIKLPLSSMSLDYNSWLAGFIDGDGSFQVRATALNARNKYPIVECRFEICQSKTYNNGLSNYDFMWDIANFIDSSFKEVLVNLKFPQYRIRTVTLASNIKLENYLNKYPLFSSKYLNYKDWLKVLEFKKIAAASVRSTKGTKYDSDFFDKVVNIKNGMNNKRTLFIWDHLQGFYKLKK</sequence>
<protein>
    <recommendedName>
        <fullName evidence="1">Homing endonuclease LAGLIDADG domain-containing protein</fullName>
    </recommendedName>
</protein>
<dbReference type="Gene3D" id="3.10.28.10">
    <property type="entry name" value="Homing endonucleases"/>
    <property type="match status" value="1"/>
</dbReference>
<proteinExistence type="predicted"/>
<accession>A0A482EAQ4</accession>
<evidence type="ECO:0000259" key="1">
    <source>
        <dbReference type="Pfam" id="PF00961"/>
    </source>
</evidence>
<reference evidence="3" key="1">
    <citation type="journal article" date="2019" name="Mitochondrial DNA Part B Resour">
        <title>The complete mitochondrial genomes of the nematode-trapping fungus Arthrobotrys musiformis.</title>
        <authorList>
            <person name="Zhang Y.-Q."/>
            <person name="Yu Z.-F."/>
        </authorList>
    </citation>
    <scope>NUCLEOTIDE SEQUENCE</scope>
    <source>
        <strain evidence="3">YMF1.03721</strain>
    </source>
</reference>
<dbReference type="GO" id="GO:0005739">
    <property type="term" value="C:mitochondrion"/>
    <property type="evidence" value="ECO:0007669"/>
    <property type="project" value="UniProtKB-ARBA"/>
</dbReference>
<dbReference type="GO" id="GO:0004519">
    <property type="term" value="F:endonuclease activity"/>
    <property type="evidence" value="ECO:0007669"/>
    <property type="project" value="InterPro"/>
</dbReference>
<dbReference type="EMBL" id="MK547645">
    <property type="protein sequence ID" value="QBM31643.1"/>
    <property type="molecule type" value="Genomic_DNA"/>
</dbReference>
<dbReference type="PANTHER" id="PTHR36181">
    <property type="entry name" value="INTRON-ENCODED ENDONUCLEASE AI3-RELATED"/>
    <property type="match status" value="1"/>
</dbReference>
<reference evidence="3" key="2">
    <citation type="submission" date="2019-02" db="EMBL/GenBank/DDBJ databases">
        <authorList>
            <person name="Zhang Y."/>
        </authorList>
    </citation>
    <scope>NUCLEOTIDE SEQUENCE</scope>
    <source>
        <strain evidence="3">YMF1.03721</strain>
    </source>
</reference>
<name>A0A482EAQ4_9PEZI</name>